<dbReference type="RefSeq" id="WP_144761737.1">
    <property type="nucleotide sequence ID" value="NZ_BPQI01000026.1"/>
</dbReference>
<accession>A0A564FU37</accession>
<evidence type="ECO:0000313" key="4">
    <source>
        <dbReference type="EMBL" id="VUF11593.1"/>
    </source>
</evidence>
<dbReference type="Gene3D" id="3.40.1620.10">
    <property type="entry name" value="YefM-like domain"/>
    <property type="match status" value="1"/>
</dbReference>
<dbReference type="InterPro" id="IPR036165">
    <property type="entry name" value="YefM-like_sf"/>
</dbReference>
<evidence type="ECO:0000256" key="2">
    <source>
        <dbReference type="RuleBase" id="RU362080"/>
    </source>
</evidence>
<reference evidence="3" key="3">
    <citation type="submission" date="2021-08" db="EMBL/GenBank/DDBJ databases">
        <authorList>
            <person name="Tani A."/>
            <person name="Ola A."/>
            <person name="Ogura Y."/>
            <person name="Katsura K."/>
            <person name="Hayashi T."/>
        </authorList>
    </citation>
    <scope>NUCLEOTIDE SEQUENCE</scope>
    <source>
        <strain evidence="3">DSM 22415</strain>
    </source>
</reference>
<dbReference type="SUPFAM" id="SSF143120">
    <property type="entry name" value="YefM-like"/>
    <property type="match status" value="1"/>
</dbReference>
<evidence type="ECO:0000313" key="3">
    <source>
        <dbReference type="EMBL" id="GJD55319.1"/>
    </source>
</evidence>
<evidence type="ECO:0000313" key="6">
    <source>
        <dbReference type="Proteomes" id="UP001055303"/>
    </source>
</evidence>
<dbReference type="EMBL" id="CABFVH010000005">
    <property type="protein sequence ID" value="VUF11593.1"/>
    <property type="molecule type" value="Genomic_DNA"/>
</dbReference>
<dbReference type="NCBIfam" id="TIGR01552">
    <property type="entry name" value="phd_fam"/>
    <property type="match status" value="1"/>
</dbReference>
<dbReference type="OrthoDB" id="9800503at2"/>
<dbReference type="EMBL" id="BPQI01000026">
    <property type="protein sequence ID" value="GJD55319.1"/>
    <property type="molecule type" value="Genomic_DNA"/>
</dbReference>
<reference evidence="3" key="2">
    <citation type="journal article" date="2021" name="Front. Microbiol.">
        <title>Comprehensive Comparative Genomics and Phenotyping of Methylobacterium Species.</title>
        <authorList>
            <person name="Alessa O."/>
            <person name="Ogura Y."/>
            <person name="Fujitani Y."/>
            <person name="Takami H."/>
            <person name="Hayashi T."/>
            <person name="Sahin N."/>
            <person name="Tani A."/>
        </authorList>
    </citation>
    <scope>NUCLEOTIDE SEQUENCE</scope>
    <source>
        <strain evidence="3">DSM 22415</strain>
    </source>
</reference>
<sequence length="80" mass="8498">MTRVSLAEAKAHLSALIDSVAAGDTVTITRRGKAVAQLTAAEQGLRPVDPEALRAVTETLPHADLSAGFLLREIRDGSRY</sequence>
<dbReference type="Pfam" id="PF02604">
    <property type="entry name" value="PhdYeFM_antitox"/>
    <property type="match status" value="1"/>
</dbReference>
<dbReference type="AlphaFoldDB" id="A0A564FU37"/>
<reference evidence="4 5" key="1">
    <citation type="submission" date="2019-06" db="EMBL/GenBank/DDBJ databases">
        <authorList>
            <person name="Rodrigo-Torres L."/>
            <person name="Arahal R. D."/>
            <person name="Lucena T."/>
        </authorList>
    </citation>
    <scope>NUCLEOTIDE SEQUENCE [LARGE SCALE GENOMIC DNA]</scope>
    <source>
        <strain evidence="4 5">SW08-7</strain>
    </source>
</reference>
<protein>
    <recommendedName>
        <fullName evidence="2">Antitoxin</fullName>
    </recommendedName>
</protein>
<gene>
    <name evidence="3" type="ORF">IFDJLNFL_1203</name>
    <name evidence="4" type="ORF">MTDSW087_01276</name>
</gene>
<comment type="function">
    <text evidence="2">Antitoxin component of a type II toxin-antitoxin (TA) system.</text>
</comment>
<dbReference type="Proteomes" id="UP001055303">
    <property type="component" value="Unassembled WGS sequence"/>
</dbReference>
<evidence type="ECO:0000256" key="1">
    <source>
        <dbReference type="ARBA" id="ARBA00009981"/>
    </source>
</evidence>
<name>A0A564FU37_9HYPH</name>
<proteinExistence type="inferred from homology"/>
<organism evidence="4 5">
    <name type="scientific">Methylobacterium dankookense</name>
    <dbReference type="NCBI Taxonomy" id="560405"/>
    <lineage>
        <taxon>Bacteria</taxon>
        <taxon>Pseudomonadati</taxon>
        <taxon>Pseudomonadota</taxon>
        <taxon>Alphaproteobacteria</taxon>
        <taxon>Hyphomicrobiales</taxon>
        <taxon>Methylobacteriaceae</taxon>
        <taxon>Methylobacterium</taxon>
    </lineage>
</organism>
<keyword evidence="6" id="KW-1185">Reference proteome</keyword>
<dbReference type="InterPro" id="IPR006442">
    <property type="entry name" value="Antitoxin_Phd/YefM"/>
</dbReference>
<comment type="similarity">
    <text evidence="1 2">Belongs to the phD/YefM antitoxin family.</text>
</comment>
<dbReference type="Proteomes" id="UP000401717">
    <property type="component" value="Unassembled WGS sequence"/>
</dbReference>
<evidence type="ECO:0000313" key="5">
    <source>
        <dbReference type="Proteomes" id="UP000401717"/>
    </source>
</evidence>